<evidence type="ECO:0000256" key="5">
    <source>
        <dbReference type="ARBA" id="ARBA00023134"/>
    </source>
</evidence>
<gene>
    <name evidence="8" type="ORF">C0Q70_20531</name>
</gene>
<comment type="subcellular location">
    <subcellularLocation>
        <location evidence="1">Mitochondrion</location>
    </subcellularLocation>
</comment>
<dbReference type="Pfam" id="PF10396">
    <property type="entry name" value="TrmE_N"/>
    <property type="match status" value="1"/>
</dbReference>
<dbReference type="InterPro" id="IPR018948">
    <property type="entry name" value="GTP-bd_TrmE_N"/>
</dbReference>
<evidence type="ECO:0000256" key="4">
    <source>
        <dbReference type="ARBA" id="ARBA00022741"/>
    </source>
</evidence>
<keyword evidence="9" id="KW-1185">Reference proteome</keyword>
<dbReference type="SUPFAM" id="SSF116878">
    <property type="entry name" value="TrmE connector domain"/>
    <property type="match status" value="1"/>
</dbReference>
<keyword evidence="4" id="KW-0547">Nucleotide-binding</keyword>
<dbReference type="NCBIfam" id="TIGR00231">
    <property type="entry name" value="small_GTP"/>
    <property type="match status" value="1"/>
</dbReference>
<dbReference type="Proteomes" id="UP000245119">
    <property type="component" value="Linkage Group LG13"/>
</dbReference>
<dbReference type="PANTHER" id="PTHR42714">
    <property type="entry name" value="TRNA MODIFICATION GTPASE GTPBP3"/>
    <property type="match status" value="1"/>
</dbReference>
<dbReference type="CDD" id="cd14858">
    <property type="entry name" value="TrmE_N"/>
    <property type="match status" value="1"/>
</dbReference>
<evidence type="ECO:0000313" key="9">
    <source>
        <dbReference type="Proteomes" id="UP000245119"/>
    </source>
</evidence>
<evidence type="ECO:0000256" key="6">
    <source>
        <dbReference type="SAM" id="MobiDB-lite"/>
    </source>
</evidence>
<feature type="compositionally biased region" description="Polar residues" evidence="6">
    <location>
        <begin position="375"/>
        <end position="384"/>
    </location>
</feature>
<dbReference type="FunFam" id="3.30.1360.120:FF:000007">
    <property type="entry name" value="tRNA modification GTPase GTPBP3, mitochondrial"/>
    <property type="match status" value="1"/>
</dbReference>
<dbReference type="Gene3D" id="1.20.120.430">
    <property type="entry name" value="tRNA modification GTPase MnmE domain 2"/>
    <property type="match status" value="2"/>
</dbReference>
<dbReference type="CDD" id="cd04164">
    <property type="entry name" value="trmE"/>
    <property type="match status" value="1"/>
</dbReference>
<dbReference type="OrthoDB" id="188276at2759"/>
<dbReference type="InterPro" id="IPR027266">
    <property type="entry name" value="TrmE/GcvT-like"/>
</dbReference>
<dbReference type="STRING" id="400727.A0A2T7NFT1"/>
<dbReference type="PANTHER" id="PTHR42714:SF2">
    <property type="entry name" value="TRNA MODIFICATION GTPASE GTPBP3, MITOCHONDRIAL"/>
    <property type="match status" value="1"/>
</dbReference>
<dbReference type="Pfam" id="PF01926">
    <property type="entry name" value="MMR_HSR1"/>
    <property type="match status" value="1"/>
</dbReference>
<dbReference type="InterPro" id="IPR027417">
    <property type="entry name" value="P-loop_NTPase"/>
</dbReference>
<evidence type="ECO:0000259" key="7">
    <source>
        <dbReference type="PROSITE" id="PS51709"/>
    </source>
</evidence>
<comment type="similarity">
    <text evidence="2">Belongs to the TRAFAC class TrmE-Era-EngA-EngB-Septin-like GTPase superfamily. TrmE GTPase family.</text>
</comment>
<keyword evidence="5" id="KW-0342">GTP-binding</keyword>
<evidence type="ECO:0000256" key="2">
    <source>
        <dbReference type="ARBA" id="ARBA00011043"/>
    </source>
</evidence>
<dbReference type="GO" id="GO:0002098">
    <property type="term" value="P:tRNA wobble uridine modification"/>
    <property type="evidence" value="ECO:0007669"/>
    <property type="project" value="TreeGrafter"/>
</dbReference>
<name>A0A2T7NFT1_POMCA</name>
<sequence length="543" mass="59112">MRLTLRSKSTLFQSYSTKTGSTVFALSSGHGRCGVAVIRVSGPSSSEAVKTLCGKTKLPHPRLASLQRLIDPSTSEVIDRGIVLWFPGPASFTGEDCAEFHVHGGTAVVTAILDALGSLPGLHHAAPGDFARRAFLNGKMGLTEVEGLGDLINAETEAQRRQAIRQMEGDLGNIYSDWRNRILKCLANVEAFIDFDEEENIEEDAMKIATVEVEKVSKEVEHHLADNRRGERLREGVHVAIIGAPNVGKSSLLNMLCRRPAAIVSPIAGTTRDVVETAINFTGYPVLLSDTAGLRETTDIIEKEGVKRALDRAQKADLKVLMMDATNVINTKSPHSKWSEYILDHMVCLGIPATTLQNFDQSSPNTEYMNSGQFLETKKSSSPPAQDMHPDQESVSREVLDQSGDEDPALNSVIVAINKSDLLSEKERTLLPSSKDAKCPVCILSCSTSEGLDAFTALLADQVKDLCGDPLASSPTLTQVRHRAHLKLCHQHLVRYQSHVSSQNTVLAAEALRRALRELGQITGTVSVEDVLDVIFKDFCIGK</sequence>
<organism evidence="8 9">
    <name type="scientific">Pomacea canaliculata</name>
    <name type="common">Golden apple snail</name>
    <dbReference type="NCBI Taxonomy" id="400727"/>
    <lineage>
        <taxon>Eukaryota</taxon>
        <taxon>Metazoa</taxon>
        <taxon>Spiralia</taxon>
        <taxon>Lophotrochozoa</taxon>
        <taxon>Mollusca</taxon>
        <taxon>Gastropoda</taxon>
        <taxon>Caenogastropoda</taxon>
        <taxon>Architaenioglossa</taxon>
        <taxon>Ampullarioidea</taxon>
        <taxon>Ampullariidae</taxon>
        <taxon>Pomacea</taxon>
    </lineage>
</organism>
<accession>A0A2T7NFT1</accession>
<dbReference type="InterPro" id="IPR027368">
    <property type="entry name" value="MnmE_dom2"/>
</dbReference>
<dbReference type="EMBL" id="PZQS01000013">
    <property type="protein sequence ID" value="PVD20037.1"/>
    <property type="molecule type" value="Genomic_DNA"/>
</dbReference>
<dbReference type="AlphaFoldDB" id="A0A2T7NFT1"/>
<dbReference type="NCBIfam" id="NF003661">
    <property type="entry name" value="PRK05291.1-3"/>
    <property type="match status" value="1"/>
</dbReference>
<dbReference type="HAMAP" id="MF_00379">
    <property type="entry name" value="GTPase_MnmE"/>
    <property type="match status" value="1"/>
</dbReference>
<proteinExistence type="inferred from homology"/>
<dbReference type="PROSITE" id="PS51709">
    <property type="entry name" value="G_TRME"/>
    <property type="match status" value="1"/>
</dbReference>
<dbReference type="GO" id="GO:0003924">
    <property type="term" value="F:GTPase activity"/>
    <property type="evidence" value="ECO:0007669"/>
    <property type="project" value="InterPro"/>
</dbReference>
<dbReference type="InterPro" id="IPR025867">
    <property type="entry name" value="MnmE_helical"/>
</dbReference>
<feature type="compositionally biased region" description="Basic and acidic residues" evidence="6">
    <location>
        <begin position="388"/>
        <end position="400"/>
    </location>
</feature>
<reference evidence="8 9" key="1">
    <citation type="submission" date="2018-04" db="EMBL/GenBank/DDBJ databases">
        <title>The genome of golden apple snail Pomacea canaliculata provides insight into stress tolerance and invasive adaptation.</title>
        <authorList>
            <person name="Liu C."/>
            <person name="Liu B."/>
            <person name="Ren Y."/>
            <person name="Zhang Y."/>
            <person name="Wang H."/>
            <person name="Li S."/>
            <person name="Jiang F."/>
            <person name="Yin L."/>
            <person name="Zhang G."/>
            <person name="Qian W."/>
            <person name="Fan W."/>
        </authorList>
    </citation>
    <scope>NUCLEOTIDE SEQUENCE [LARGE SCALE GENOMIC DNA]</scope>
    <source>
        <strain evidence="8">SZHN2017</strain>
        <tissue evidence="8">Muscle</tissue>
    </source>
</reference>
<dbReference type="GO" id="GO:0030488">
    <property type="term" value="P:tRNA methylation"/>
    <property type="evidence" value="ECO:0007669"/>
    <property type="project" value="TreeGrafter"/>
</dbReference>
<dbReference type="InterPro" id="IPR006073">
    <property type="entry name" value="GTP-bd"/>
</dbReference>
<dbReference type="GO" id="GO:0005525">
    <property type="term" value="F:GTP binding"/>
    <property type="evidence" value="ECO:0007669"/>
    <property type="project" value="UniProtKB-KW"/>
</dbReference>
<feature type="region of interest" description="Disordered" evidence="6">
    <location>
        <begin position="375"/>
        <end position="405"/>
    </location>
</feature>
<evidence type="ECO:0000256" key="3">
    <source>
        <dbReference type="ARBA" id="ARBA00022694"/>
    </source>
</evidence>
<comment type="caution">
    <text evidence="8">The sequence shown here is derived from an EMBL/GenBank/DDBJ whole genome shotgun (WGS) entry which is preliminary data.</text>
</comment>
<dbReference type="SUPFAM" id="SSF52540">
    <property type="entry name" value="P-loop containing nucleoside triphosphate hydrolases"/>
    <property type="match status" value="1"/>
</dbReference>
<dbReference type="InterPro" id="IPR005225">
    <property type="entry name" value="Small_GTP-bd"/>
</dbReference>
<dbReference type="Gene3D" id="3.30.1360.120">
    <property type="entry name" value="Probable tRNA modification gtpase trme, domain 1"/>
    <property type="match status" value="1"/>
</dbReference>
<evidence type="ECO:0000313" key="8">
    <source>
        <dbReference type="EMBL" id="PVD20037.1"/>
    </source>
</evidence>
<keyword evidence="3" id="KW-0819">tRNA processing</keyword>
<dbReference type="Pfam" id="PF12631">
    <property type="entry name" value="MnmE_helical"/>
    <property type="match status" value="1"/>
</dbReference>
<protein>
    <recommendedName>
        <fullName evidence="7">TrmE-type G domain-containing protein</fullName>
    </recommendedName>
</protein>
<feature type="domain" description="TrmE-type G" evidence="7">
    <location>
        <begin position="236"/>
        <end position="464"/>
    </location>
</feature>
<dbReference type="InterPro" id="IPR004520">
    <property type="entry name" value="GTPase_MnmE"/>
</dbReference>
<evidence type="ECO:0000256" key="1">
    <source>
        <dbReference type="ARBA" id="ARBA00004173"/>
    </source>
</evidence>
<dbReference type="GO" id="GO:0005739">
    <property type="term" value="C:mitochondrion"/>
    <property type="evidence" value="ECO:0007669"/>
    <property type="project" value="UniProtKB-SubCell"/>
</dbReference>
<dbReference type="InterPro" id="IPR031168">
    <property type="entry name" value="G_TrmE"/>
</dbReference>